<reference evidence="2" key="1">
    <citation type="journal article" date="2013" name="Genome Biol.">
        <title>Reference genomes and transcriptomes of Nicotiana sylvestris and Nicotiana tomentosiformis.</title>
        <authorList>
            <person name="Sierro N."/>
            <person name="Battey J.N."/>
            <person name="Ouadi S."/>
            <person name="Bovet L."/>
            <person name="Goepfert S."/>
            <person name="Bakaher N."/>
            <person name="Peitsch M.C."/>
            <person name="Ivanov N.V."/>
        </authorList>
    </citation>
    <scope>NUCLEOTIDE SEQUENCE [LARGE SCALE GENOMIC DNA]</scope>
</reference>
<dbReference type="RefSeq" id="XP_009762597.1">
    <property type="nucleotide sequence ID" value="XM_009764295.1"/>
</dbReference>
<proteinExistence type="predicted"/>
<gene>
    <name evidence="3" type="primary">LOC104214603</name>
</gene>
<evidence type="ECO:0000256" key="1">
    <source>
        <dbReference type="SAM" id="MobiDB-lite"/>
    </source>
</evidence>
<dbReference type="AlphaFoldDB" id="A0A1U7V2Y5"/>
<feature type="non-terminal residue" evidence="3">
    <location>
        <position position="217"/>
    </location>
</feature>
<evidence type="ECO:0000313" key="3">
    <source>
        <dbReference type="RefSeq" id="XP_009762597.1"/>
    </source>
</evidence>
<name>A0A1U7V2Y5_NICSY</name>
<feature type="compositionally biased region" description="Polar residues" evidence="1">
    <location>
        <begin position="159"/>
        <end position="172"/>
    </location>
</feature>
<evidence type="ECO:0000313" key="2">
    <source>
        <dbReference type="Proteomes" id="UP000189701"/>
    </source>
</evidence>
<feature type="compositionally biased region" description="Low complexity" evidence="1">
    <location>
        <begin position="130"/>
        <end position="147"/>
    </location>
</feature>
<reference evidence="3" key="2">
    <citation type="submission" date="2025-08" db="UniProtKB">
        <authorList>
            <consortium name="RefSeq"/>
        </authorList>
    </citation>
    <scope>IDENTIFICATION</scope>
    <source>
        <tissue evidence="3">Leaf</tissue>
    </source>
</reference>
<protein>
    <submittedName>
        <fullName evidence="3">Uncharacterized protein LOC104214603</fullName>
    </submittedName>
</protein>
<keyword evidence="2" id="KW-1185">Reference proteome</keyword>
<accession>A0A1U7V2Y5</accession>
<dbReference type="Proteomes" id="UP000189701">
    <property type="component" value="Unplaced"/>
</dbReference>
<organism evidence="2 3">
    <name type="scientific">Nicotiana sylvestris</name>
    <name type="common">Wood tobacco</name>
    <name type="synonym">South American tobacco</name>
    <dbReference type="NCBI Taxonomy" id="4096"/>
    <lineage>
        <taxon>Eukaryota</taxon>
        <taxon>Viridiplantae</taxon>
        <taxon>Streptophyta</taxon>
        <taxon>Embryophyta</taxon>
        <taxon>Tracheophyta</taxon>
        <taxon>Spermatophyta</taxon>
        <taxon>Magnoliopsida</taxon>
        <taxon>eudicotyledons</taxon>
        <taxon>Gunneridae</taxon>
        <taxon>Pentapetalae</taxon>
        <taxon>asterids</taxon>
        <taxon>lamiids</taxon>
        <taxon>Solanales</taxon>
        <taxon>Solanaceae</taxon>
        <taxon>Nicotianoideae</taxon>
        <taxon>Nicotianeae</taxon>
        <taxon>Nicotiana</taxon>
    </lineage>
</organism>
<sequence length="217" mass="23977">MSVREYSLHFNSLARYAPSIVATTRDKIHRFIAGLAPELIEACATAALKDSMDIAWIQAFALNIERGRHRQQSTKRTESGQRKRMRFARSQEQSQGSYRPQYFERPPRPPPPQLQGYRYDQYTQSGPGESSQASSLQQQQGLRQPGSFLPRDSGGMGQPANSAIGSAMSVQPSRRESQLLAGRGRGGGRGSSSGSNQNRIYGVAGRWDQESSPDDVT</sequence>
<feature type="region of interest" description="Disordered" evidence="1">
    <location>
        <begin position="67"/>
        <end position="217"/>
    </location>
</feature>